<keyword evidence="3" id="KW-1185">Reference proteome</keyword>
<evidence type="ECO:0000313" key="3">
    <source>
        <dbReference type="Proteomes" id="UP000499080"/>
    </source>
</evidence>
<organism evidence="2 3">
    <name type="scientific">Araneus ventricosus</name>
    <name type="common">Orbweaver spider</name>
    <name type="synonym">Epeira ventricosa</name>
    <dbReference type="NCBI Taxonomy" id="182803"/>
    <lineage>
        <taxon>Eukaryota</taxon>
        <taxon>Metazoa</taxon>
        <taxon>Ecdysozoa</taxon>
        <taxon>Arthropoda</taxon>
        <taxon>Chelicerata</taxon>
        <taxon>Arachnida</taxon>
        <taxon>Araneae</taxon>
        <taxon>Araneomorphae</taxon>
        <taxon>Entelegynae</taxon>
        <taxon>Araneoidea</taxon>
        <taxon>Araneidae</taxon>
        <taxon>Araneus</taxon>
    </lineage>
</organism>
<accession>A0A4Y2F694</accession>
<name>A0A4Y2F694_ARAVE</name>
<dbReference type="GO" id="GO:0005737">
    <property type="term" value="C:cytoplasm"/>
    <property type="evidence" value="ECO:0007669"/>
    <property type="project" value="TreeGrafter"/>
</dbReference>
<dbReference type="GO" id="GO:0005096">
    <property type="term" value="F:GTPase activator activity"/>
    <property type="evidence" value="ECO:0007669"/>
    <property type="project" value="TreeGrafter"/>
</dbReference>
<dbReference type="InterPro" id="IPR036388">
    <property type="entry name" value="WH-like_DNA-bd_sf"/>
</dbReference>
<evidence type="ECO:0000313" key="2">
    <source>
        <dbReference type="EMBL" id="GBM37122.1"/>
    </source>
</evidence>
<reference evidence="2 3" key="1">
    <citation type="journal article" date="2019" name="Sci. Rep.">
        <title>Orb-weaving spider Araneus ventricosus genome elucidates the spidroin gene catalogue.</title>
        <authorList>
            <person name="Kono N."/>
            <person name="Nakamura H."/>
            <person name="Ohtoshi R."/>
            <person name="Moran D.A.P."/>
            <person name="Shinohara A."/>
            <person name="Yoshida Y."/>
            <person name="Fujiwara M."/>
            <person name="Mori M."/>
            <person name="Tomita M."/>
            <person name="Arakawa K."/>
        </authorList>
    </citation>
    <scope>NUCLEOTIDE SEQUENCE [LARGE SCALE GENOMIC DNA]</scope>
</reference>
<dbReference type="Proteomes" id="UP000499080">
    <property type="component" value="Unassembled WGS sequence"/>
</dbReference>
<dbReference type="GO" id="GO:0005886">
    <property type="term" value="C:plasma membrane"/>
    <property type="evidence" value="ECO:0007669"/>
    <property type="project" value="TreeGrafter"/>
</dbReference>
<dbReference type="PANTHER" id="PTHR45746">
    <property type="entry name" value="LP21163P"/>
    <property type="match status" value="1"/>
</dbReference>
<dbReference type="AlphaFoldDB" id="A0A4Y2F694"/>
<sequence>MREREEKPIEEAKAKVARQTRTGMAETQMEQLVCEMQNPESGVPLRRQKMFLTTIPSAFLGGSVCDPLFKRTMVSLWQGVGFETGGFQVRDLIPPKICPTACVVQKFGERDASSDVVFVVLQFKIPRSVQK</sequence>
<dbReference type="GO" id="GO:0009968">
    <property type="term" value="P:negative regulation of signal transduction"/>
    <property type="evidence" value="ECO:0007669"/>
    <property type="project" value="UniProtKB-KW"/>
</dbReference>
<dbReference type="PANTHER" id="PTHR45746:SF5">
    <property type="entry name" value="REGULATOR OF G-PROTEIN SIGNALING 7"/>
    <property type="match status" value="1"/>
</dbReference>
<dbReference type="GO" id="GO:0008277">
    <property type="term" value="P:regulation of G protein-coupled receptor signaling pathway"/>
    <property type="evidence" value="ECO:0007669"/>
    <property type="project" value="InterPro"/>
</dbReference>
<dbReference type="Gene3D" id="1.10.10.10">
    <property type="entry name" value="Winged helix-like DNA-binding domain superfamily/Winged helix DNA-binding domain"/>
    <property type="match status" value="1"/>
</dbReference>
<dbReference type="InterPro" id="IPR047016">
    <property type="entry name" value="RGS6/7/9/11"/>
</dbReference>
<protein>
    <submittedName>
        <fullName evidence="2">Uncharacterized protein</fullName>
    </submittedName>
</protein>
<dbReference type="GO" id="GO:0043005">
    <property type="term" value="C:neuron projection"/>
    <property type="evidence" value="ECO:0007669"/>
    <property type="project" value="TreeGrafter"/>
</dbReference>
<comment type="caution">
    <text evidence="2">The sequence shown here is derived from an EMBL/GenBank/DDBJ whole genome shotgun (WGS) entry which is preliminary data.</text>
</comment>
<dbReference type="OrthoDB" id="196547at2759"/>
<dbReference type="EMBL" id="BGPR01000829">
    <property type="protein sequence ID" value="GBM37122.1"/>
    <property type="molecule type" value="Genomic_DNA"/>
</dbReference>
<dbReference type="InterPro" id="IPR036390">
    <property type="entry name" value="WH_DNA-bd_sf"/>
</dbReference>
<dbReference type="SUPFAM" id="SSF46785">
    <property type="entry name" value="Winged helix' DNA-binding domain"/>
    <property type="match status" value="1"/>
</dbReference>
<keyword evidence="1" id="KW-0734">Signal transduction inhibitor</keyword>
<evidence type="ECO:0000256" key="1">
    <source>
        <dbReference type="ARBA" id="ARBA00022700"/>
    </source>
</evidence>
<gene>
    <name evidence="2" type="ORF">AVEN_103222_1</name>
</gene>
<proteinExistence type="predicted"/>